<feature type="region of interest" description="Disordered" evidence="4">
    <location>
        <begin position="1"/>
        <end position="24"/>
    </location>
</feature>
<reference evidence="6" key="2">
    <citation type="submission" date="2021-04" db="EMBL/GenBank/DDBJ databases">
        <authorList>
            <person name="Gilroy R."/>
        </authorList>
    </citation>
    <scope>NUCLEOTIDE SEQUENCE</scope>
    <source>
        <strain evidence="6">CHK32-1732</strain>
    </source>
</reference>
<protein>
    <submittedName>
        <fullName evidence="6">SMP-30/gluconolactonase/LRE family protein</fullName>
    </submittedName>
</protein>
<proteinExistence type="inferred from homology"/>
<evidence type="ECO:0000256" key="4">
    <source>
        <dbReference type="SAM" id="MobiDB-lite"/>
    </source>
</evidence>
<evidence type="ECO:0000313" key="6">
    <source>
        <dbReference type="EMBL" id="HIW90442.1"/>
    </source>
</evidence>
<comment type="similarity">
    <text evidence="1">Belongs to the strictosidine synthase family.</text>
</comment>
<dbReference type="Pfam" id="PF03088">
    <property type="entry name" value="Str_synth"/>
    <property type="match status" value="1"/>
</dbReference>
<feature type="compositionally biased region" description="Pro residues" evidence="4">
    <location>
        <begin position="1"/>
        <end position="10"/>
    </location>
</feature>
<dbReference type="PANTHER" id="PTHR10426">
    <property type="entry name" value="STRICTOSIDINE SYNTHASE-RELATED"/>
    <property type="match status" value="1"/>
</dbReference>
<dbReference type="SUPFAM" id="SSF63829">
    <property type="entry name" value="Calcium-dependent phosphotriesterase"/>
    <property type="match status" value="1"/>
</dbReference>
<dbReference type="InterPro" id="IPR018119">
    <property type="entry name" value="Strictosidine_synth_cons-reg"/>
</dbReference>
<dbReference type="GO" id="GO:0016787">
    <property type="term" value="F:hydrolase activity"/>
    <property type="evidence" value="ECO:0007669"/>
    <property type="project" value="TreeGrafter"/>
</dbReference>
<dbReference type="Gene3D" id="2.120.10.30">
    <property type="entry name" value="TolB, C-terminal domain"/>
    <property type="match status" value="1"/>
</dbReference>
<evidence type="ECO:0000256" key="2">
    <source>
        <dbReference type="ARBA" id="ARBA00022553"/>
    </source>
</evidence>
<reference evidence="6" key="1">
    <citation type="journal article" date="2021" name="PeerJ">
        <title>Extensive microbial diversity within the chicken gut microbiome revealed by metagenomics and culture.</title>
        <authorList>
            <person name="Gilroy R."/>
            <person name="Ravi A."/>
            <person name="Getino M."/>
            <person name="Pursley I."/>
            <person name="Horton D.L."/>
            <person name="Alikhan N.F."/>
            <person name="Baker D."/>
            <person name="Gharbi K."/>
            <person name="Hall N."/>
            <person name="Watson M."/>
            <person name="Adriaenssens E.M."/>
            <person name="Foster-Nyarko E."/>
            <person name="Jarju S."/>
            <person name="Secka A."/>
            <person name="Antonio M."/>
            <person name="Oren A."/>
            <person name="Chaudhuri R.R."/>
            <person name="La Ragione R."/>
            <person name="Hildebrand F."/>
            <person name="Pallen M.J."/>
        </authorList>
    </citation>
    <scope>NUCLEOTIDE SEQUENCE</scope>
    <source>
        <strain evidence="6">CHK32-1732</strain>
    </source>
</reference>
<evidence type="ECO:0000313" key="7">
    <source>
        <dbReference type="Proteomes" id="UP000824190"/>
    </source>
</evidence>
<evidence type="ECO:0000256" key="1">
    <source>
        <dbReference type="ARBA" id="ARBA00009191"/>
    </source>
</evidence>
<keyword evidence="2" id="KW-0597">Phosphoprotein</keyword>
<gene>
    <name evidence="6" type="ORF">H9870_02075</name>
</gene>
<feature type="domain" description="Strictosidine synthase conserved region" evidence="5">
    <location>
        <begin position="142"/>
        <end position="222"/>
    </location>
</feature>
<keyword evidence="3" id="KW-0325">Glycoprotein</keyword>
<comment type="caution">
    <text evidence="6">The sequence shown here is derived from an EMBL/GenBank/DDBJ whole genome shotgun (WGS) entry which is preliminary data.</text>
</comment>
<name>A0A9D1RPI2_9CORY</name>
<evidence type="ECO:0000259" key="5">
    <source>
        <dbReference type="Pfam" id="PF03088"/>
    </source>
</evidence>
<dbReference type="AlphaFoldDB" id="A0A9D1RPI2"/>
<dbReference type="PANTHER" id="PTHR10426:SF88">
    <property type="entry name" value="ADIPOCYTE PLASMA MEMBRANE-ASSOCIATED PROTEIN HEMOMUCIN-RELATED"/>
    <property type="match status" value="1"/>
</dbReference>
<accession>A0A9D1RPI2</accession>
<dbReference type="Proteomes" id="UP000824190">
    <property type="component" value="Unassembled WGS sequence"/>
</dbReference>
<sequence length="346" mass="36631">MNSTPKPPLRPARRSLPPAPRVPAAKRFTEARLLPLVGGPAEDVIADTDGRHLLVGVEDGGILRIDPTSGAFRRIADTGGRPLGMLIAQDGSLLVCDADRGLLRITDAPESGDMTTATASVTVLVGEESGLPLQFCSNVTEESDGTLWFTQSSTRFSLKHYMGAVLEHRGSGRLLRRTPDGTVTVVADEVDFPNGIALAPDGQSLFLVETTSYSVARRWIHGPRAGEVDRPVTNHAGFPDNLSEFRDDGPGLRAWFADAQQRSTPLDLLGRLPGVVASAAWALPDALLPQPAGIVQATAVDTDGTTVRTVRGTWPGFSNPTGAVELDGALYLASKDHAALLAVPLN</sequence>
<dbReference type="InterPro" id="IPR011042">
    <property type="entry name" value="6-blade_b-propeller_TolB-like"/>
</dbReference>
<evidence type="ECO:0000256" key="3">
    <source>
        <dbReference type="ARBA" id="ARBA00023180"/>
    </source>
</evidence>
<dbReference type="EMBL" id="DXGC01000017">
    <property type="protein sequence ID" value="HIW90442.1"/>
    <property type="molecule type" value="Genomic_DNA"/>
</dbReference>
<organism evidence="6 7">
    <name type="scientific">Candidatus Corynebacterium avicola</name>
    <dbReference type="NCBI Taxonomy" id="2838527"/>
    <lineage>
        <taxon>Bacteria</taxon>
        <taxon>Bacillati</taxon>
        <taxon>Actinomycetota</taxon>
        <taxon>Actinomycetes</taxon>
        <taxon>Mycobacteriales</taxon>
        <taxon>Corynebacteriaceae</taxon>
        <taxon>Corynebacterium</taxon>
    </lineage>
</organism>